<dbReference type="InterPro" id="IPR029063">
    <property type="entry name" value="SAM-dependent_MTases_sf"/>
</dbReference>
<evidence type="ECO:0000313" key="8">
    <source>
        <dbReference type="Proteomes" id="UP000245137"/>
    </source>
</evidence>
<dbReference type="EC" id="2.1.1.80" evidence="2"/>
<evidence type="ECO:0000256" key="5">
    <source>
        <dbReference type="ARBA" id="ARBA00022691"/>
    </source>
</evidence>
<evidence type="ECO:0000259" key="6">
    <source>
        <dbReference type="PROSITE" id="PS50123"/>
    </source>
</evidence>
<dbReference type="InterPro" id="IPR000780">
    <property type="entry name" value="CheR_MeTrfase"/>
</dbReference>
<dbReference type="GO" id="GO:0032259">
    <property type="term" value="P:methylation"/>
    <property type="evidence" value="ECO:0007669"/>
    <property type="project" value="UniProtKB-KW"/>
</dbReference>
<sequence length="274" mass="31582">MSLAFARLRRLIGSVAGISLGADKLYFAQSRLEPIMRAHECRDLAMLMRLIEKHEDEALLQRVVEAMTNNETSFFRDRVPFEKLRQEWLPELMARRGEPRRLRIWSAACSTGQEPYSIAMALAESEPDLEDWTIEILATDISELALETARRGVYSQFEAQRGLTTARLLRHLEPFKGYWRVNDALRARVAFQKLNLLDEFRDAGPYDIVFCRNVLMYFEPDVRRDVMTRLFGALAEDGVLILGAAETMEFDERFTTSTSGDCRILPRRRRAAIA</sequence>
<organism evidence="7 8">
    <name type="scientific">Methylosinus sporium</name>
    <dbReference type="NCBI Taxonomy" id="428"/>
    <lineage>
        <taxon>Bacteria</taxon>
        <taxon>Pseudomonadati</taxon>
        <taxon>Pseudomonadota</taxon>
        <taxon>Alphaproteobacteria</taxon>
        <taxon>Hyphomicrobiales</taxon>
        <taxon>Methylocystaceae</taxon>
        <taxon>Methylosinus</taxon>
    </lineage>
</organism>
<protein>
    <recommendedName>
        <fullName evidence="2">protein-glutamate O-methyltransferase</fullName>
        <ecNumber evidence="2">2.1.1.80</ecNumber>
    </recommendedName>
</protein>
<evidence type="ECO:0000256" key="2">
    <source>
        <dbReference type="ARBA" id="ARBA00012534"/>
    </source>
</evidence>
<keyword evidence="5" id="KW-0949">S-adenosyl-L-methionine</keyword>
<dbReference type="GO" id="GO:0008983">
    <property type="term" value="F:protein-glutamate O-methyltransferase activity"/>
    <property type="evidence" value="ECO:0007669"/>
    <property type="project" value="UniProtKB-EC"/>
</dbReference>
<dbReference type="InterPro" id="IPR022642">
    <property type="entry name" value="CheR_C"/>
</dbReference>
<comment type="catalytic activity">
    <reaction evidence="1">
        <text>L-glutamyl-[protein] + S-adenosyl-L-methionine = [protein]-L-glutamate 5-O-methyl ester + S-adenosyl-L-homocysteine</text>
        <dbReference type="Rhea" id="RHEA:24452"/>
        <dbReference type="Rhea" id="RHEA-COMP:10208"/>
        <dbReference type="Rhea" id="RHEA-COMP:10311"/>
        <dbReference type="ChEBI" id="CHEBI:29973"/>
        <dbReference type="ChEBI" id="CHEBI:57856"/>
        <dbReference type="ChEBI" id="CHEBI:59789"/>
        <dbReference type="ChEBI" id="CHEBI:82795"/>
        <dbReference type="EC" id="2.1.1.80"/>
    </reaction>
</comment>
<dbReference type="OrthoDB" id="9816309at2"/>
<dbReference type="InterPro" id="IPR050903">
    <property type="entry name" value="Bact_Chemotaxis_MeTrfase"/>
</dbReference>
<dbReference type="PANTHER" id="PTHR24422:SF21">
    <property type="entry name" value="CHEMOTAXIS PROTEIN METHYLTRANSFERASE 1"/>
    <property type="match status" value="1"/>
</dbReference>
<dbReference type="InterPro" id="IPR036804">
    <property type="entry name" value="CheR_N_sf"/>
</dbReference>
<dbReference type="SUPFAM" id="SSF47757">
    <property type="entry name" value="Chemotaxis receptor methyltransferase CheR, N-terminal domain"/>
    <property type="match status" value="1"/>
</dbReference>
<dbReference type="SUPFAM" id="SSF53335">
    <property type="entry name" value="S-adenosyl-L-methionine-dependent methyltransferases"/>
    <property type="match status" value="1"/>
</dbReference>
<dbReference type="RefSeq" id="WP_108917055.1">
    <property type="nucleotide sequence ID" value="NZ_BGJY01000001.1"/>
</dbReference>
<gene>
    <name evidence="7" type="ORF">C5689_09595</name>
</gene>
<keyword evidence="3" id="KW-0489">Methyltransferase</keyword>
<evidence type="ECO:0000313" key="7">
    <source>
        <dbReference type="EMBL" id="PWB94176.1"/>
    </source>
</evidence>
<dbReference type="PROSITE" id="PS50123">
    <property type="entry name" value="CHER"/>
    <property type="match status" value="1"/>
</dbReference>
<dbReference type="Gene3D" id="1.10.155.10">
    <property type="entry name" value="Chemotaxis receptor methyltransferase CheR, N-terminal domain"/>
    <property type="match status" value="1"/>
</dbReference>
<dbReference type="InterPro" id="IPR022641">
    <property type="entry name" value="CheR_N"/>
</dbReference>
<keyword evidence="4" id="KW-0808">Transferase</keyword>
<dbReference type="PANTHER" id="PTHR24422">
    <property type="entry name" value="CHEMOTAXIS PROTEIN METHYLTRANSFERASE"/>
    <property type="match status" value="1"/>
</dbReference>
<proteinExistence type="predicted"/>
<dbReference type="AlphaFoldDB" id="A0A2U1SRD5"/>
<dbReference type="Pfam" id="PF01739">
    <property type="entry name" value="CheR"/>
    <property type="match status" value="1"/>
</dbReference>
<dbReference type="SMART" id="SM00138">
    <property type="entry name" value="MeTrc"/>
    <property type="match status" value="1"/>
</dbReference>
<evidence type="ECO:0000256" key="1">
    <source>
        <dbReference type="ARBA" id="ARBA00001541"/>
    </source>
</evidence>
<dbReference type="Gene3D" id="3.40.50.150">
    <property type="entry name" value="Vaccinia Virus protein VP39"/>
    <property type="match status" value="1"/>
</dbReference>
<reference evidence="7 8" key="1">
    <citation type="journal article" date="2018" name="Appl. Microbiol. Biotechnol.">
        <title>Co-cultivation of the strictly anaerobic methanogen Methanosarcina barkeri with aerobic methanotrophs in an oxygen-limited membrane bioreactor.</title>
        <authorList>
            <person name="In 't Zandt M.H."/>
            <person name="van den Bosch T.J.M."/>
            <person name="Rijkers R."/>
            <person name="van Kessel M.A.H.J."/>
            <person name="Jetten M.S.M."/>
            <person name="Welte C.U."/>
        </authorList>
    </citation>
    <scope>NUCLEOTIDE SEQUENCE [LARGE SCALE GENOMIC DNA]</scope>
    <source>
        <strain evidence="7 8">DSM 17706</strain>
    </source>
</reference>
<evidence type="ECO:0000256" key="3">
    <source>
        <dbReference type="ARBA" id="ARBA00022603"/>
    </source>
</evidence>
<evidence type="ECO:0000256" key="4">
    <source>
        <dbReference type="ARBA" id="ARBA00022679"/>
    </source>
</evidence>
<dbReference type="PRINTS" id="PR00996">
    <property type="entry name" value="CHERMTFRASE"/>
</dbReference>
<dbReference type="Proteomes" id="UP000245137">
    <property type="component" value="Unassembled WGS sequence"/>
</dbReference>
<dbReference type="EMBL" id="PUIV01000011">
    <property type="protein sequence ID" value="PWB94176.1"/>
    <property type="molecule type" value="Genomic_DNA"/>
</dbReference>
<dbReference type="Pfam" id="PF03705">
    <property type="entry name" value="CheR_N"/>
    <property type="match status" value="1"/>
</dbReference>
<comment type="caution">
    <text evidence="7">The sequence shown here is derived from an EMBL/GenBank/DDBJ whole genome shotgun (WGS) entry which is preliminary data.</text>
</comment>
<name>A0A2U1SRD5_METSR</name>
<feature type="domain" description="CheR-type methyltransferase" evidence="6">
    <location>
        <begin position="1"/>
        <end position="248"/>
    </location>
</feature>
<accession>A0A2U1SRD5</accession>
<keyword evidence="8" id="KW-1185">Reference proteome</keyword>